<evidence type="ECO:0000313" key="3">
    <source>
        <dbReference type="Proteomes" id="UP000176850"/>
    </source>
</evidence>
<gene>
    <name evidence="2" type="ORF">A2799_04135</name>
</gene>
<proteinExistence type="predicted"/>
<dbReference type="Proteomes" id="UP000176850">
    <property type="component" value="Unassembled WGS sequence"/>
</dbReference>
<dbReference type="AlphaFoldDB" id="A0A1F7GJ94"/>
<dbReference type="Gene3D" id="2.30.30.320">
    <property type="entry name" value="DUF1653-like domain"/>
    <property type="match status" value="1"/>
</dbReference>
<dbReference type="Pfam" id="PF07866">
    <property type="entry name" value="DUF1653"/>
    <property type="match status" value="1"/>
</dbReference>
<comment type="caution">
    <text evidence="2">The sequence shown here is derived from an EMBL/GenBank/DDBJ whole genome shotgun (WGS) entry which is preliminary data.</text>
</comment>
<feature type="domain" description="DUF1653" evidence="1">
    <location>
        <begin position="8"/>
        <end position="70"/>
    </location>
</feature>
<dbReference type="EMBL" id="MFZH01000020">
    <property type="protein sequence ID" value="OGK18981.1"/>
    <property type="molecule type" value="Genomic_DNA"/>
</dbReference>
<reference evidence="2 3" key="1">
    <citation type="journal article" date="2016" name="Nat. Commun.">
        <title>Thousands of microbial genomes shed light on interconnected biogeochemical processes in an aquifer system.</title>
        <authorList>
            <person name="Anantharaman K."/>
            <person name="Brown C.T."/>
            <person name="Hug L.A."/>
            <person name="Sharon I."/>
            <person name="Castelle C.J."/>
            <person name="Probst A.J."/>
            <person name="Thomas B.C."/>
            <person name="Singh A."/>
            <person name="Wilkins M.J."/>
            <person name="Karaoz U."/>
            <person name="Brodie E.L."/>
            <person name="Williams K.H."/>
            <person name="Hubbard S.S."/>
            <person name="Banfield J.F."/>
        </authorList>
    </citation>
    <scope>NUCLEOTIDE SEQUENCE [LARGE SCALE GENOMIC DNA]</scope>
</reference>
<protein>
    <recommendedName>
        <fullName evidence="1">DUF1653 domain-containing protein</fullName>
    </recommendedName>
</protein>
<evidence type="ECO:0000259" key="1">
    <source>
        <dbReference type="Pfam" id="PF07866"/>
    </source>
</evidence>
<sequence length="74" mass="8843">MQKLKIGGKYKHHKGNFYRVISIARSSEDLEELVVYEALYDNPRSKIWVRPKKMFEENVVKDGKNVPRFKFVKE</sequence>
<evidence type="ECO:0000313" key="2">
    <source>
        <dbReference type="EMBL" id="OGK18981.1"/>
    </source>
</evidence>
<name>A0A1F7GJ94_9BACT</name>
<dbReference type="InterPro" id="IPR037135">
    <property type="entry name" value="DUF1653-like_dom_sf"/>
</dbReference>
<dbReference type="InterPro" id="IPR023387">
    <property type="entry name" value="DUF1653-like_dom"/>
</dbReference>
<accession>A0A1F7GJ94</accession>
<organism evidence="2 3">
    <name type="scientific">Candidatus Roizmanbacteria bacterium RIFCSPHIGHO2_01_FULL_39_24</name>
    <dbReference type="NCBI Taxonomy" id="1802032"/>
    <lineage>
        <taxon>Bacteria</taxon>
        <taxon>Candidatus Roizmaniibacteriota</taxon>
    </lineage>
</organism>